<comment type="caution">
    <text evidence="1">The sequence shown here is derived from an EMBL/GenBank/DDBJ whole genome shotgun (WGS) entry which is preliminary data.</text>
</comment>
<evidence type="ECO:0000313" key="2">
    <source>
        <dbReference type="Proteomes" id="UP001362999"/>
    </source>
</evidence>
<evidence type="ECO:0000313" key="1">
    <source>
        <dbReference type="EMBL" id="KAK6996710.1"/>
    </source>
</evidence>
<dbReference type="Proteomes" id="UP001362999">
    <property type="component" value="Unassembled WGS sequence"/>
</dbReference>
<keyword evidence="2" id="KW-1185">Reference proteome</keyword>
<reference evidence="1 2" key="1">
    <citation type="journal article" date="2024" name="J Genomics">
        <title>Draft genome sequencing and assembly of Favolaschia claudopus CIRM-BRFM 2984 isolated from oak limbs.</title>
        <authorList>
            <person name="Navarro D."/>
            <person name="Drula E."/>
            <person name="Chaduli D."/>
            <person name="Cazenave R."/>
            <person name="Ahrendt S."/>
            <person name="Wang J."/>
            <person name="Lipzen A."/>
            <person name="Daum C."/>
            <person name="Barry K."/>
            <person name="Grigoriev I.V."/>
            <person name="Favel A."/>
            <person name="Rosso M.N."/>
            <person name="Martin F."/>
        </authorList>
    </citation>
    <scope>NUCLEOTIDE SEQUENCE [LARGE SCALE GENOMIC DNA]</scope>
    <source>
        <strain evidence="1 2">CIRM-BRFM 2984</strain>
    </source>
</reference>
<protein>
    <submittedName>
        <fullName evidence="1">Uncharacterized protein</fullName>
    </submittedName>
</protein>
<name>A0AAW0A165_9AGAR</name>
<proteinExistence type="predicted"/>
<organism evidence="1 2">
    <name type="scientific">Favolaschia claudopus</name>
    <dbReference type="NCBI Taxonomy" id="2862362"/>
    <lineage>
        <taxon>Eukaryota</taxon>
        <taxon>Fungi</taxon>
        <taxon>Dikarya</taxon>
        <taxon>Basidiomycota</taxon>
        <taxon>Agaricomycotina</taxon>
        <taxon>Agaricomycetes</taxon>
        <taxon>Agaricomycetidae</taxon>
        <taxon>Agaricales</taxon>
        <taxon>Marasmiineae</taxon>
        <taxon>Mycenaceae</taxon>
        <taxon>Favolaschia</taxon>
    </lineage>
</organism>
<gene>
    <name evidence="1" type="ORF">R3P38DRAFT_3287521</name>
</gene>
<dbReference type="EMBL" id="JAWWNJ010000096">
    <property type="protein sequence ID" value="KAK6996710.1"/>
    <property type="molecule type" value="Genomic_DNA"/>
</dbReference>
<accession>A0AAW0A165</accession>
<dbReference type="AlphaFoldDB" id="A0AAW0A165"/>
<sequence>MPETCVGVHRLSNPAGEAIILVDHTCLLNRRYPTIPSFVEETMAALRCPSCVHSSAAGTTLYHTHLARQGRTSSLWCLGIRSRPRTTRACTVLERCTPRDALFQFLCVAKKWSMKSRSWLPVRRTSAISLAPDTLRFGPISSLGVHEYSLACGIIRDCASIIQCSIYIEKLARPSENADSSACHEKVHRYLRSVAFAWATLAHRDLHAPSLLVAYPLPPSDHPSWVWVNSVVQGALGLAHMDPTRQLLITFTHPSVHPLLHPSSKCPNDRSMIMAAFTSQWPSRIPTMSPLSLGPHPDDLECPPAHPNPNTSLLLSSRLLLFQILEMTISTILHNLLPPRTLLTNRGASVYQTRASPSVSFPSFRVSPSNLGLRRFGIGWRLLRQRLISAFSTISICIPVYPGHEWQRTSSVRMSPVPRQDLAAFLPRKPKLRYALSPRSVLWITRASLLASDSVHASSGARSTPGRGRDTSHALYCFSAVSHHPWLIATLAASIPGSRFMGRYGNVSSCLEAKHSGDL</sequence>